<dbReference type="SUPFAM" id="SSF51338">
    <property type="entry name" value="Composite domain of metallo-dependent hydrolases"/>
    <property type="match status" value="1"/>
</dbReference>
<dbReference type="Pfam" id="PF12890">
    <property type="entry name" value="DHOase"/>
    <property type="match status" value="1"/>
</dbReference>
<dbReference type="Gene3D" id="3.20.20.140">
    <property type="entry name" value="Metal-dependent hydrolases"/>
    <property type="match status" value="1"/>
</dbReference>
<keyword evidence="4" id="KW-1185">Reference proteome</keyword>
<dbReference type="InterPro" id="IPR050138">
    <property type="entry name" value="DHOase/Allantoinase_Hydrolase"/>
</dbReference>
<dbReference type="InterPro" id="IPR032466">
    <property type="entry name" value="Metal_Hydrolase"/>
</dbReference>
<evidence type="ECO:0000259" key="2">
    <source>
        <dbReference type="Pfam" id="PF12890"/>
    </source>
</evidence>
<evidence type="ECO:0000313" key="4">
    <source>
        <dbReference type="Proteomes" id="UP001595681"/>
    </source>
</evidence>
<gene>
    <name evidence="3" type="ORF">ACFOKF_06520</name>
</gene>
<evidence type="ECO:0000256" key="1">
    <source>
        <dbReference type="ARBA" id="ARBA00022975"/>
    </source>
</evidence>
<dbReference type="EMBL" id="JBHRVU010000004">
    <property type="protein sequence ID" value="MFC3440856.1"/>
    <property type="molecule type" value="Genomic_DNA"/>
</dbReference>
<organism evidence="3 4">
    <name type="scientific">Sphingobium rhizovicinum</name>
    <dbReference type="NCBI Taxonomy" id="432308"/>
    <lineage>
        <taxon>Bacteria</taxon>
        <taxon>Pseudomonadati</taxon>
        <taxon>Pseudomonadota</taxon>
        <taxon>Alphaproteobacteria</taxon>
        <taxon>Sphingomonadales</taxon>
        <taxon>Sphingomonadaceae</taxon>
        <taxon>Sphingobium</taxon>
    </lineage>
</organism>
<evidence type="ECO:0000313" key="3">
    <source>
        <dbReference type="EMBL" id="MFC3440856.1"/>
    </source>
</evidence>
<proteinExistence type="predicted"/>
<reference evidence="4" key="1">
    <citation type="journal article" date="2019" name="Int. J. Syst. Evol. Microbiol.">
        <title>The Global Catalogue of Microorganisms (GCM) 10K type strain sequencing project: providing services to taxonomists for standard genome sequencing and annotation.</title>
        <authorList>
            <consortium name="The Broad Institute Genomics Platform"/>
            <consortium name="The Broad Institute Genome Sequencing Center for Infectious Disease"/>
            <person name="Wu L."/>
            <person name="Ma J."/>
        </authorList>
    </citation>
    <scope>NUCLEOTIDE SEQUENCE [LARGE SCALE GENOMIC DNA]</scope>
    <source>
        <strain evidence="4">CCM 7491</strain>
    </source>
</reference>
<name>A0ABV7NBH2_9SPHN</name>
<dbReference type="PANTHER" id="PTHR43668">
    <property type="entry name" value="ALLANTOINASE"/>
    <property type="match status" value="1"/>
</dbReference>
<keyword evidence="1" id="KW-0665">Pyrimidine biosynthesis</keyword>
<dbReference type="RefSeq" id="WP_380794145.1">
    <property type="nucleotide sequence ID" value="NZ_JBHRVU010000004.1"/>
</dbReference>
<dbReference type="SUPFAM" id="SSF51556">
    <property type="entry name" value="Metallo-dependent hydrolases"/>
    <property type="match status" value="1"/>
</dbReference>
<accession>A0ABV7NBH2</accession>
<dbReference type="InterPro" id="IPR024403">
    <property type="entry name" value="DHOase_cat"/>
</dbReference>
<comment type="caution">
    <text evidence="3">The sequence shown here is derived from an EMBL/GenBank/DDBJ whole genome shotgun (WGS) entry which is preliminary data.</text>
</comment>
<dbReference type="PANTHER" id="PTHR43668:SF2">
    <property type="entry name" value="ALLANTOINASE"/>
    <property type="match status" value="1"/>
</dbReference>
<dbReference type="Proteomes" id="UP001595681">
    <property type="component" value="Unassembled WGS sequence"/>
</dbReference>
<feature type="domain" description="Dihydroorotase catalytic" evidence="2">
    <location>
        <begin position="58"/>
        <end position="223"/>
    </location>
</feature>
<protein>
    <submittedName>
        <fullName evidence="3">Dihydroorotase family protein</fullName>
    </submittedName>
</protein>
<dbReference type="CDD" id="cd01317">
    <property type="entry name" value="DHOase_IIa"/>
    <property type="match status" value="1"/>
</dbReference>
<dbReference type="InterPro" id="IPR011059">
    <property type="entry name" value="Metal-dep_hydrolase_composite"/>
</dbReference>
<dbReference type="InterPro" id="IPR004722">
    <property type="entry name" value="DHOase"/>
</dbReference>
<sequence>MTNTIAIINGRLADPAGDVLTLGAVLIEGDRIVAAGDVSVPADARTVDAQGLVVAPGLIDLGVFATDKPAFHFGGITRAALMPDQRAPLDEVGLIREATRAGKPDFWVHPIAAATRGLKGAEMAEMGLMQMAGAKAVGTGRQWIADSGVMLRVLAYASGLGLTVIAHAEDGGLTAKAVATSGETATRLGLPHAPACAEAMAIARDLMLVRQTGAAIHFRLVTTQAGFDLIRAAKAEGLKVTCGISPAYLFLNDQAATDFRTFARLSPPLRDERDRQACLTAVADGTVDVITSSHDPRGPEDKRLPFADASPGMAGAETLLALSLNLVREGHVSMGRLMTLLSANPARILGVDAGGFAPGSAADLIFVDPDAPWIVDSAKMAAAAGNTPFDKLPVQGRARRIMKGGVFL</sequence>